<organism evidence="3 4">
    <name type="scientific">Candidatus Fimicola merdigallinarum</name>
    <dbReference type="NCBI Taxonomy" id="2840819"/>
    <lineage>
        <taxon>Bacteria</taxon>
        <taxon>Bacillati</taxon>
        <taxon>Bacillota</taxon>
        <taxon>Clostridia</taxon>
        <taxon>Lachnospirales</taxon>
        <taxon>Lachnospiraceae</taxon>
        <taxon>Lachnospiraceae incertae sedis</taxon>
        <taxon>Candidatus Fimicola</taxon>
    </lineage>
</organism>
<dbReference type="Gene3D" id="3.40.50.1390">
    <property type="entry name" value="Resolvase, N-terminal catalytic domain"/>
    <property type="match status" value="1"/>
</dbReference>
<dbReference type="EMBL" id="JADIMX010000129">
    <property type="protein sequence ID" value="MBO8435062.1"/>
    <property type="molecule type" value="Genomic_DNA"/>
</dbReference>
<dbReference type="InterPro" id="IPR036162">
    <property type="entry name" value="Resolvase-like_N_sf"/>
</dbReference>
<gene>
    <name evidence="3" type="ORF">IAC55_07065</name>
</gene>
<dbReference type="CDD" id="cd03768">
    <property type="entry name" value="SR_ResInv"/>
    <property type="match status" value="1"/>
</dbReference>
<dbReference type="Proteomes" id="UP000823611">
    <property type="component" value="Unassembled WGS sequence"/>
</dbReference>
<reference evidence="3" key="1">
    <citation type="submission" date="2020-10" db="EMBL/GenBank/DDBJ databases">
        <authorList>
            <person name="Gilroy R."/>
        </authorList>
    </citation>
    <scope>NUCLEOTIDE SEQUENCE</scope>
    <source>
        <strain evidence="3">F6-4510</strain>
    </source>
</reference>
<dbReference type="GO" id="GO:0003677">
    <property type="term" value="F:DNA binding"/>
    <property type="evidence" value="ECO:0007669"/>
    <property type="project" value="InterPro"/>
</dbReference>
<proteinExistence type="predicted"/>
<dbReference type="SUPFAM" id="SSF53041">
    <property type="entry name" value="Resolvase-like"/>
    <property type="match status" value="1"/>
</dbReference>
<dbReference type="InterPro" id="IPR006119">
    <property type="entry name" value="Resolv_N"/>
</dbReference>
<dbReference type="PROSITE" id="PS51736">
    <property type="entry name" value="RECOMBINASES_3"/>
    <property type="match status" value="1"/>
</dbReference>
<dbReference type="PANTHER" id="PTHR30461:SF23">
    <property type="entry name" value="DNA RECOMBINASE-RELATED"/>
    <property type="match status" value="1"/>
</dbReference>
<dbReference type="GO" id="GO:0000150">
    <property type="term" value="F:DNA strand exchange activity"/>
    <property type="evidence" value="ECO:0007669"/>
    <property type="project" value="InterPro"/>
</dbReference>
<reference evidence="3" key="2">
    <citation type="journal article" date="2021" name="PeerJ">
        <title>Extensive microbial diversity within the chicken gut microbiome revealed by metagenomics and culture.</title>
        <authorList>
            <person name="Gilroy R."/>
            <person name="Ravi A."/>
            <person name="Getino M."/>
            <person name="Pursley I."/>
            <person name="Horton D.L."/>
            <person name="Alikhan N.F."/>
            <person name="Baker D."/>
            <person name="Gharbi K."/>
            <person name="Hall N."/>
            <person name="Watson M."/>
            <person name="Adriaenssens E.M."/>
            <person name="Foster-Nyarko E."/>
            <person name="Jarju S."/>
            <person name="Secka A."/>
            <person name="Antonio M."/>
            <person name="Oren A."/>
            <person name="Chaudhuri R.R."/>
            <person name="La Ragione R."/>
            <person name="Hildebrand F."/>
            <person name="Pallen M.J."/>
        </authorList>
    </citation>
    <scope>NUCLEOTIDE SEQUENCE</scope>
    <source>
        <strain evidence="3">F6-4510</strain>
    </source>
</reference>
<dbReference type="SMART" id="SM00857">
    <property type="entry name" value="Resolvase"/>
    <property type="match status" value="1"/>
</dbReference>
<evidence type="ECO:0000259" key="1">
    <source>
        <dbReference type="PROSITE" id="PS51736"/>
    </source>
</evidence>
<evidence type="ECO:0000313" key="3">
    <source>
        <dbReference type="EMBL" id="MBO8435062.1"/>
    </source>
</evidence>
<comment type="caution">
    <text evidence="3">The sequence shown here is derived from an EMBL/GenBank/DDBJ whole genome shotgun (WGS) entry which is preliminary data.</text>
</comment>
<sequence>MVAIYTRQSVDKKDSISIETQVDYCKHEAINEEIKIYTDKGYSGKNTNRPAFFNLMEDIKKGLITKVVVYRIDRISRSIVDFAQFINTIEKYNCSFVSSTEKFDTATPMGRAMLYIIVVFAQLERETIAERVKDNYYERLKKGGIGGGPAPYGFDIKRENINGNMFSVYVPNENIFVVKMIFEEYEKSYTTLADIQRMLKDKNILTAKGKSWDNAKLSSLLKSPAYVKADMLIYNYYNEQKAIISSPISDFDGTKGCILAGKRESNSRKYADVQNHTLVVSHHEGIIPSHTFIACQNKLKKNTQIKNTFKGKYTWLTGLVKCGYCGYSMSVRFGKTKDGNTGYFTCSGKYLYKICDKKQTHRIKDVEEYVDKFIIEKIEKASHKTPDKKVDNSYITRILEIENKINNLINSLEDAKESSSKYIHQRINALDTKKQEILKENEKNIVEKEIPLPTVKEYKAMNFQDKKNTAMSIIKAVRLTDGDIDIVWR</sequence>
<dbReference type="AlphaFoldDB" id="A0A9D9DVV0"/>
<protein>
    <submittedName>
        <fullName evidence="3">Recombinase family protein</fullName>
    </submittedName>
</protein>
<feature type="domain" description="Resolvase/invertase-type recombinase catalytic" evidence="1">
    <location>
        <begin position="1"/>
        <end position="143"/>
    </location>
</feature>
<dbReference type="InterPro" id="IPR025827">
    <property type="entry name" value="Zn_ribbon_recom_dom"/>
</dbReference>
<accession>A0A9D9DVV0</accession>
<name>A0A9D9DVV0_9FIRM</name>
<dbReference type="Gene3D" id="3.90.1750.20">
    <property type="entry name" value="Putative Large Serine Recombinase, Chain B, Domain 2"/>
    <property type="match status" value="1"/>
</dbReference>
<dbReference type="PANTHER" id="PTHR30461">
    <property type="entry name" value="DNA-INVERTASE FROM LAMBDOID PROPHAGE"/>
    <property type="match status" value="1"/>
</dbReference>
<dbReference type="Pfam" id="PF13408">
    <property type="entry name" value="Zn_ribbon_recom"/>
    <property type="match status" value="1"/>
</dbReference>
<dbReference type="PROSITE" id="PS51737">
    <property type="entry name" value="RECOMBINASE_DNA_BIND"/>
    <property type="match status" value="1"/>
</dbReference>
<dbReference type="Pfam" id="PF07508">
    <property type="entry name" value="Recombinase"/>
    <property type="match status" value="1"/>
</dbReference>
<dbReference type="InterPro" id="IPR011109">
    <property type="entry name" value="DNA_bind_recombinase_dom"/>
</dbReference>
<feature type="domain" description="Recombinase" evidence="2">
    <location>
        <begin position="151"/>
        <end position="305"/>
    </location>
</feature>
<dbReference type="InterPro" id="IPR050639">
    <property type="entry name" value="SSR_resolvase"/>
</dbReference>
<evidence type="ECO:0000259" key="2">
    <source>
        <dbReference type="PROSITE" id="PS51737"/>
    </source>
</evidence>
<dbReference type="Pfam" id="PF00239">
    <property type="entry name" value="Resolvase"/>
    <property type="match status" value="1"/>
</dbReference>
<dbReference type="InterPro" id="IPR038109">
    <property type="entry name" value="DNA_bind_recomb_sf"/>
</dbReference>
<evidence type="ECO:0000313" key="4">
    <source>
        <dbReference type="Proteomes" id="UP000823611"/>
    </source>
</evidence>